<reference evidence="9" key="1">
    <citation type="submission" date="2023-03" db="EMBL/GenBank/DDBJ databases">
        <title>Mating type loci evolution in Malassezia.</title>
        <authorList>
            <person name="Coelho M.A."/>
        </authorList>
    </citation>
    <scope>NUCLEOTIDE SEQUENCE</scope>
    <source>
        <strain evidence="9">CBS 7876</strain>
    </source>
</reference>
<evidence type="ECO:0000313" key="9">
    <source>
        <dbReference type="EMBL" id="WFD02651.1"/>
    </source>
</evidence>
<dbReference type="Gene3D" id="2.60.260.20">
    <property type="entry name" value="Urease metallochaperone UreE, N-terminal domain"/>
    <property type="match status" value="2"/>
</dbReference>
<dbReference type="AlphaFoldDB" id="A0AAF0DZT0"/>
<dbReference type="InterPro" id="IPR036869">
    <property type="entry name" value="J_dom_sf"/>
</dbReference>
<dbReference type="InterPro" id="IPR018253">
    <property type="entry name" value="DnaJ_domain_CS"/>
</dbReference>
<feature type="domain" description="J" evidence="7">
    <location>
        <begin position="6"/>
        <end position="71"/>
    </location>
</feature>
<accession>A0AAF0DZT0</accession>
<dbReference type="InterPro" id="IPR036410">
    <property type="entry name" value="HSP_DnaJ_Cys-rich_dom_sf"/>
</dbReference>
<dbReference type="EMBL" id="CP119935">
    <property type="protein sequence ID" value="WFD02651.1"/>
    <property type="molecule type" value="Genomic_DNA"/>
</dbReference>
<keyword evidence="10" id="KW-1185">Reference proteome</keyword>
<dbReference type="PANTHER" id="PTHR43888">
    <property type="entry name" value="DNAJ-LIKE-2, ISOFORM A-RELATED"/>
    <property type="match status" value="1"/>
</dbReference>
<dbReference type="PROSITE" id="PS00636">
    <property type="entry name" value="DNAJ_1"/>
    <property type="match status" value="1"/>
</dbReference>
<evidence type="ECO:0000259" key="8">
    <source>
        <dbReference type="PROSITE" id="PS51188"/>
    </source>
</evidence>
<feature type="domain" description="CR-type" evidence="8">
    <location>
        <begin position="131"/>
        <end position="216"/>
    </location>
</feature>
<feature type="region of interest" description="Disordered" evidence="6">
    <location>
        <begin position="366"/>
        <end position="422"/>
    </location>
</feature>
<dbReference type="Pfam" id="PF00226">
    <property type="entry name" value="DnaJ"/>
    <property type="match status" value="1"/>
</dbReference>
<proteinExistence type="predicted"/>
<keyword evidence="4 5" id="KW-0862">Zinc</keyword>
<feature type="zinc finger region" description="CR-type" evidence="5">
    <location>
        <begin position="131"/>
        <end position="216"/>
    </location>
</feature>
<dbReference type="FunFam" id="2.10.230.10:FF:000001">
    <property type="entry name" value="DnaJ subfamily A member 2"/>
    <property type="match status" value="1"/>
</dbReference>
<dbReference type="SUPFAM" id="SSF49493">
    <property type="entry name" value="HSP40/DnaJ peptide-binding domain"/>
    <property type="match status" value="2"/>
</dbReference>
<dbReference type="GO" id="GO:0051082">
    <property type="term" value="F:unfolded protein binding"/>
    <property type="evidence" value="ECO:0007669"/>
    <property type="project" value="InterPro"/>
</dbReference>
<dbReference type="Gene3D" id="2.10.230.10">
    <property type="entry name" value="Heat shock protein DnaJ, cysteine-rich domain"/>
    <property type="match status" value="1"/>
</dbReference>
<dbReference type="Pfam" id="PF01556">
    <property type="entry name" value="DnaJ_C"/>
    <property type="match status" value="1"/>
</dbReference>
<evidence type="ECO:0000256" key="6">
    <source>
        <dbReference type="SAM" id="MobiDB-lite"/>
    </source>
</evidence>
<dbReference type="Pfam" id="PF00684">
    <property type="entry name" value="DnaJ_CXXCXGXG"/>
    <property type="match status" value="1"/>
</dbReference>
<protein>
    <submittedName>
        <fullName evidence="9">Uncharacterized protein</fullName>
    </submittedName>
</protein>
<dbReference type="PROSITE" id="PS50076">
    <property type="entry name" value="DNAJ_2"/>
    <property type="match status" value="1"/>
</dbReference>
<dbReference type="GO" id="GO:0006457">
    <property type="term" value="P:protein folding"/>
    <property type="evidence" value="ECO:0007669"/>
    <property type="project" value="InterPro"/>
</dbReference>
<keyword evidence="1 5" id="KW-0479">Metal-binding</keyword>
<dbReference type="FunFam" id="2.60.260.20:FF:000003">
    <property type="entry name" value="DnaJ subfamily A member 2"/>
    <property type="match status" value="1"/>
</dbReference>
<dbReference type="CDD" id="cd10719">
    <property type="entry name" value="DnaJ_zf"/>
    <property type="match status" value="1"/>
</dbReference>
<evidence type="ECO:0000256" key="3">
    <source>
        <dbReference type="ARBA" id="ARBA00022771"/>
    </source>
</evidence>
<keyword evidence="3 5" id="KW-0863">Zinc-finger</keyword>
<organism evidence="9 10">
    <name type="scientific">Malassezia obtusa</name>
    <dbReference type="NCBI Taxonomy" id="76774"/>
    <lineage>
        <taxon>Eukaryota</taxon>
        <taxon>Fungi</taxon>
        <taxon>Dikarya</taxon>
        <taxon>Basidiomycota</taxon>
        <taxon>Ustilaginomycotina</taxon>
        <taxon>Malasseziomycetes</taxon>
        <taxon>Malasseziales</taxon>
        <taxon>Malasseziaceae</taxon>
        <taxon>Malassezia</taxon>
    </lineage>
</organism>
<evidence type="ECO:0000259" key="7">
    <source>
        <dbReference type="PROSITE" id="PS50076"/>
    </source>
</evidence>
<dbReference type="SUPFAM" id="SSF57938">
    <property type="entry name" value="DnaJ/Hsp40 cysteine-rich domain"/>
    <property type="match status" value="1"/>
</dbReference>
<dbReference type="PRINTS" id="PR00625">
    <property type="entry name" value="JDOMAIN"/>
</dbReference>
<dbReference type="GO" id="GO:0008270">
    <property type="term" value="F:zinc ion binding"/>
    <property type="evidence" value="ECO:0007669"/>
    <property type="project" value="UniProtKB-KW"/>
</dbReference>
<dbReference type="InterPro" id="IPR008971">
    <property type="entry name" value="HSP40/DnaJ_pept-bd"/>
</dbReference>
<dbReference type="InterPro" id="IPR001305">
    <property type="entry name" value="HSP_DnaJ_Cys-rich_dom"/>
</dbReference>
<dbReference type="CDD" id="cd06257">
    <property type="entry name" value="DnaJ"/>
    <property type="match status" value="1"/>
</dbReference>
<name>A0AAF0DZT0_9BASI</name>
<dbReference type="InterPro" id="IPR002939">
    <property type="entry name" value="DnaJ_C"/>
</dbReference>
<gene>
    <name evidence="9" type="ORF">MOBT1_001332</name>
</gene>
<evidence type="ECO:0000256" key="2">
    <source>
        <dbReference type="ARBA" id="ARBA00022737"/>
    </source>
</evidence>
<dbReference type="CDD" id="cd10747">
    <property type="entry name" value="DnaJ_C"/>
    <property type="match status" value="1"/>
</dbReference>
<evidence type="ECO:0000313" key="10">
    <source>
        <dbReference type="Proteomes" id="UP001214603"/>
    </source>
</evidence>
<evidence type="ECO:0000256" key="1">
    <source>
        <dbReference type="ARBA" id="ARBA00022723"/>
    </source>
</evidence>
<dbReference type="InterPro" id="IPR044713">
    <property type="entry name" value="DNJA1/2-like"/>
</dbReference>
<dbReference type="InterPro" id="IPR001623">
    <property type="entry name" value="DnaJ_domain"/>
</dbReference>
<keyword evidence="2" id="KW-0677">Repeat</keyword>
<evidence type="ECO:0000256" key="5">
    <source>
        <dbReference type="PROSITE-ProRule" id="PRU00546"/>
    </source>
</evidence>
<dbReference type="Proteomes" id="UP001214603">
    <property type="component" value="Chromosome 2"/>
</dbReference>
<sequence length="422" mass="46134">MVVDTKLYDVLGVAPDASDAEIKKAYKKQSLANHPDKNPGDENASVRFQEVSAAYETLSDPDERAAYDRYGEGGDPRAGAPDMDDIFGTYKADAASMFGGPSFGFGGPPPPRRAQDAVIPYTVTLEDLYNGKTAHFALEKNIVCSHCHGTGGKAGMQPKDCVTCGGQGRVLEQRQAGGGMISQTMAVCGQCKGTGKKFREKEQCKKCKGNRTVPAKARLRLEIPRGAYDGQRIVFEGEGDQLPDTKPASVIFELKQTPHASLDVRGIDLSATVRITLLEALQGFSRSVLTHLDGRRLRVTKKRGQVVRPGQVDVVRGEGMYDPRMRDRRGDLYLQYEIEFPTDEWAKSVDEKVGEARLTQALSELLPPKKEDLPEEEGIVVDDLSASPGDPAQFGMNERMRAPEEDTYDNPGGEPHVQCAQQ</sequence>
<dbReference type="GO" id="GO:0030544">
    <property type="term" value="F:Hsp70 protein binding"/>
    <property type="evidence" value="ECO:0007669"/>
    <property type="project" value="InterPro"/>
</dbReference>
<evidence type="ECO:0000256" key="4">
    <source>
        <dbReference type="ARBA" id="ARBA00022833"/>
    </source>
</evidence>
<dbReference type="SUPFAM" id="SSF46565">
    <property type="entry name" value="Chaperone J-domain"/>
    <property type="match status" value="1"/>
</dbReference>
<dbReference type="SMART" id="SM00271">
    <property type="entry name" value="DnaJ"/>
    <property type="match status" value="1"/>
</dbReference>
<dbReference type="Gene3D" id="1.10.287.110">
    <property type="entry name" value="DnaJ domain"/>
    <property type="match status" value="1"/>
</dbReference>
<dbReference type="PROSITE" id="PS51188">
    <property type="entry name" value="ZF_CR"/>
    <property type="match status" value="1"/>
</dbReference>